<evidence type="ECO:0000259" key="2">
    <source>
        <dbReference type="Pfam" id="PF19830"/>
    </source>
</evidence>
<gene>
    <name evidence="4" type="ORF">IAB63_05975</name>
</gene>
<keyword evidence="1" id="KW-0472">Membrane</keyword>
<evidence type="ECO:0000313" key="4">
    <source>
        <dbReference type="EMBL" id="HIU02784.1"/>
    </source>
</evidence>
<feature type="transmembrane region" description="Helical" evidence="1">
    <location>
        <begin position="382"/>
        <end position="406"/>
    </location>
</feature>
<reference evidence="4" key="1">
    <citation type="submission" date="2020-10" db="EMBL/GenBank/DDBJ databases">
        <authorList>
            <person name="Gilroy R."/>
        </authorList>
    </citation>
    <scope>NUCLEOTIDE SEQUENCE</scope>
    <source>
        <strain evidence="4">CHK187-14744</strain>
    </source>
</reference>
<dbReference type="EMBL" id="DVLT01000038">
    <property type="protein sequence ID" value="HIU02784.1"/>
    <property type="molecule type" value="Genomic_DNA"/>
</dbReference>
<evidence type="ECO:0000259" key="3">
    <source>
        <dbReference type="Pfam" id="PF25853"/>
    </source>
</evidence>
<feature type="transmembrane region" description="Helical" evidence="1">
    <location>
        <begin position="235"/>
        <end position="256"/>
    </location>
</feature>
<feature type="transmembrane region" description="Helical" evidence="1">
    <location>
        <begin position="140"/>
        <end position="158"/>
    </location>
</feature>
<dbReference type="Pfam" id="PF25853">
    <property type="entry name" value="DUF6311_C"/>
    <property type="match status" value="1"/>
</dbReference>
<feature type="domain" description="DUF6311" evidence="3">
    <location>
        <begin position="456"/>
        <end position="557"/>
    </location>
</feature>
<dbReference type="Pfam" id="PF19830">
    <property type="entry name" value="DUF6311"/>
    <property type="match status" value="1"/>
</dbReference>
<feature type="transmembrane region" description="Helical" evidence="1">
    <location>
        <begin position="301"/>
        <end position="321"/>
    </location>
</feature>
<protein>
    <recommendedName>
        <fullName evidence="6">Glycosyltransferase RgtA/B/C/D-like domain-containing protein</fullName>
    </recommendedName>
</protein>
<sequence length="559" mass="62487">MNTRRDEIYESITRKQLIFLALAGGMIGCILFAFCYGLDVINVTNDGWLLSGGDLTQHYIGWKFFRNSDWHFPIGLMDGLVYPQQICIIFTDSIPLFALFFKLLSPILPETFQYFGLWGVLSYFLMGAVSAVILRKATKNPAICVAGSVFFSFSPYVIQRMFRHTALAGNWLILMAIAIWIYKPYFSGFKRKTIAWGLLLVTGSLVHIYYIPMIMVFMFFSCLQDLLEKKDWKADIVMGILVVAVDLTVLYCIGAFSSTTALADGGLGSYSSNLNTFWNPMGKGRFFSTRPTINPGQDEGYGYLGLGILILLVVAVIIWALHIFRDWKKENLSAGGSHTFSACMFLAALASVILAASPILSYNDKILVTLDYPDTIIQLLSIFRASGRFIWCACYIFMFFALMTVASHIRKEWAAFAGIALAACIQLLDLGAYAFNGGRQITMAYSRESILDAENWNGVLEGKQHLVFLPFNQLADTDNGSEIMYAFANLAVDHGMTVNYCIAARVDTDKVASDEDILKENLQTGNYDKSTVYILDSRETGESYHMNVQVIDGFIVGTY</sequence>
<comment type="caution">
    <text evidence="4">The sequence shown here is derived from an EMBL/GenBank/DDBJ whole genome shotgun (WGS) entry which is preliminary data.</text>
</comment>
<keyword evidence="1" id="KW-1133">Transmembrane helix</keyword>
<feature type="transmembrane region" description="Helical" evidence="1">
    <location>
        <begin position="115"/>
        <end position="134"/>
    </location>
</feature>
<accession>A0A9D1HGZ5</accession>
<feature type="transmembrane region" description="Helical" evidence="1">
    <location>
        <begin position="20"/>
        <end position="41"/>
    </location>
</feature>
<dbReference type="Proteomes" id="UP000824164">
    <property type="component" value="Unassembled WGS sequence"/>
</dbReference>
<dbReference type="InterPro" id="IPR058671">
    <property type="entry name" value="DUF6311_C"/>
</dbReference>
<feature type="transmembrane region" description="Helical" evidence="1">
    <location>
        <begin position="165"/>
        <end position="182"/>
    </location>
</feature>
<dbReference type="InterPro" id="IPR046278">
    <property type="entry name" value="DUF6311"/>
</dbReference>
<feature type="transmembrane region" description="Helical" evidence="1">
    <location>
        <begin position="413"/>
        <end position="435"/>
    </location>
</feature>
<organism evidence="4 5">
    <name type="scientific">Candidatus Onthocola gallistercoris</name>
    <dbReference type="NCBI Taxonomy" id="2840876"/>
    <lineage>
        <taxon>Bacteria</taxon>
        <taxon>Bacillati</taxon>
        <taxon>Bacillota</taxon>
        <taxon>Bacilli</taxon>
        <taxon>Candidatus Onthocola</taxon>
    </lineage>
</organism>
<feature type="transmembrane region" description="Helical" evidence="1">
    <location>
        <begin position="342"/>
        <end position="362"/>
    </location>
</feature>
<feature type="domain" description="DUF6311" evidence="2">
    <location>
        <begin position="26"/>
        <end position="430"/>
    </location>
</feature>
<feature type="transmembrane region" description="Helical" evidence="1">
    <location>
        <begin position="194"/>
        <end position="223"/>
    </location>
</feature>
<evidence type="ECO:0000256" key="1">
    <source>
        <dbReference type="SAM" id="Phobius"/>
    </source>
</evidence>
<dbReference type="PROSITE" id="PS51257">
    <property type="entry name" value="PROKAR_LIPOPROTEIN"/>
    <property type="match status" value="1"/>
</dbReference>
<evidence type="ECO:0000313" key="5">
    <source>
        <dbReference type="Proteomes" id="UP000824164"/>
    </source>
</evidence>
<reference evidence="4" key="2">
    <citation type="journal article" date="2021" name="PeerJ">
        <title>Extensive microbial diversity within the chicken gut microbiome revealed by metagenomics and culture.</title>
        <authorList>
            <person name="Gilroy R."/>
            <person name="Ravi A."/>
            <person name="Getino M."/>
            <person name="Pursley I."/>
            <person name="Horton D.L."/>
            <person name="Alikhan N.F."/>
            <person name="Baker D."/>
            <person name="Gharbi K."/>
            <person name="Hall N."/>
            <person name="Watson M."/>
            <person name="Adriaenssens E.M."/>
            <person name="Foster-Nyarko E."/>
            <person name="Jarju S."/>
            <person name="Secka A."/>
            <person name="Antonio M."/>
            <person name="Oren A."/>
            <person name="Chaudhuri R.R."/>
            <person name="La Ragione R."/>
            <person name="Hildebrand F."/>
            <person name="Pallen M.J."/>
        </authorList>
    </citation>
    <scope>NUCLEOTIDE SEQUENCE</scope>
    <source>
        <strain evidence="4">CHK187-14744</strain>
    </source>
</reference>
<proteinExistence type="predicted"/>
<dbReference type="AlphaFoldDB" id="A0A9D1HGZ5"/>
<evidence type="ECO:0008006" key="6">
    <source>
        <dbReference type="Google" id="ProtNLM"/>
    </source>
</evidence>
<keyword evidence="1" id="KW-0812">Transmembrane</keyword>
<name>A0A9D1HGZ5_9FIRM</name>